<dbReference type="GO" id="GO:0004386">
    <property type="term" value="F:helicase activity"/>
    <property type="evidence" value="ECO:0007669"/>
    <property type="project" value="UniProtKB-KW"/>
</dbReference>
<sequence length="515" mass="59949">MTKKEKVNDVNKKITRFGYIINKKSLNEEKVDEIKKELTAKPFKAGNFGKFAKDNKFPLYVENGDFIGIPKYYGLEKFGEPDINRLESYKFPEFNMKYTGKLRPNQEVIVNKIFDGFEKHRGGLLIAGCGSGKTNMAIYIACKYKLKTLFIVHKTFLKNQVINRIKSTTNIKKIGIIQQKKVETEYPFVVGMVQSLAKIDYDDIIFRDFGMIIIDEVHHMGARNFSRVYQKMSAKYMLGISAERRRNDGMYKIINWYMGPILHAEEQKPNDMVVVKKFHYKTSNKERSKVIINKYTGEPDRSTMVTNIVHIKRRNRFILKMIEELFDQGKNVLFLSGRLKQVNLFYRMLNKNEYIKGNVGEYIGGMSEEDLSESATKQIILGTYSMAEEGLDIENLNVVILSTPKSAIKQSVGRILRKEIYEEHPIVIDIIDDDNAVLKKQSNARDAYYKKQHYNIQEFRISDYKLKGYNDWDNLEAIKEALTKVPEKRPRTKQIKDVTKFFGKVDCSQIEFLDD</sequence>
<dbReference type="InterPro" id="IPR014001">
    <property type="entry name" value="Helicase_ATP-bd"/>
</dbReference>
<dbReference type="GO" id="GO:0003677">
    <property type="term" value="F:DNA binding"/>
    <property type="evidence" value="ECO:0007669"/>
    <property type="project" value="InterPro"/>
</dbReference>
<evidence type="ECO:0000256" key="3">
    <source>
        <dbReference type="ARBA" id="ARBA00022806"/>
    </source>
</evidence>
<reference evidence="6" key="2">
    <citation type="journal article" date="2018" name="Nat. Commun.">
        <title>Tailed giant Tupanvirus possesses the most complete translational apparatus of the known virosphere.</title>
        <authorList>
            <person name="Abrahao J."/>
            <person name="Silva L."/>
            <person name="Silva L.S."/>
            <person name="Khalil J.Y.B."/>
            <person name="Rodrigues R."/>
            <person name="Arantes T."/>
            <person name="Assis F."/>
            <person name="Boratto P."/>
            <person name="Andrade M."/>
            <person name="Kroon E.G."/>
            <person name="Ribeiro B."/>
            <person name="Bergier I."/>
            <person name="Seligmann H."/>
            <person name="Ghigo E."/>
            <person name="Colson P."/>
            <person name="Levasseur A."/>
            <person name="Kroemer G."/>
            <person name="Raoult D."/>
            <person name="La Scola B."/>
        </authorList>
    </citation>
    <scope>NUCLEOTIDE SEQUENCE [LARGE SCALE GENOMIC DNA]</scope>
    <source>
        <strain evidence="6">Soda lake</strain>
    </source>
</reference>
<keyword evidence="2" id="KW-0378">Hydrolase</keyword>
<dbReference type="GO" id="GO:0005524">
    <property type="term" value="F:ATP binding"/>
    <property type="evidence" value="ECO:0007669"/>
    <property type="project" value="UniProtKB-KW"/>
</dbReference>
<dbReference type="SMART" id="SM00487">
    <property type="entry name" value="DEXDc"/>
    <property type="match status" value="1"/>
</dbReference>
<dbReference type="InterPro" id="IPR027417">
    <property type="entry name" value="P-loop_NTPase"/>
</dbReference>
<protein>
    <submittedName>
        <fullName evidence="6">Putative ATP-dependent RNA helicase</fullName>
    </submittedName>
</protein>
<evidence type="ECO:0000256" key="4">
    <source>
        <dbReference type="ARBA" id="ARBA00022840"/>
    </source>
</evidence>
<dbReference type="GO" id="GO:0016787">
    <property type="term" value="F:hydrolase activity"/>
    <property type="evidence" value="ECO:0007669"/>
    <property type="project" value="UniProtKB-KW"/>
</dbReference>
<dbReference type="SUPFAM" id="SSF52540">
    <property type="entry name" value="P-loop containing nucleoside triphosphate hydrolases"/>
    <property type="match status" value="1"/>
</dbReference>
<dbReference type="PANTHER" id="PTHR11274">
    <property type="entry name" value="RAD25/XP-B DNA REPAIR HELICASE"/>
    <property type="match status" value="1"/>
</dbReference>
<organism evidence="6">
    <name type="scientific">Tupanvirus soda lake</name>
    <dbReference type="NCBI Taxonomy" id="2126985"/>
    <lineage>
        <taxon>Viruses</taxon>
        <taxon>Varidnaviria</taxon>
        <taxon>Bamfordvirae</taxon>
        <taxon>Nucleocytoviricota</taxon>
        <taxon>Megaviricetes</taxon>
        <taxon>Imitervirales</taxon>
        <taxon>Mimiviridae</taxon>
        <taxon>Megamimivirinae</taxon>
        <taxon>Tupanvirus</taxon>
        <taxon>Tupanvirus salinum</taxon>
    </lineage>
</organism>
<keyword evidence="4" id="KW-0067">ATP-binding</keyword>
<name>A0A6N1NL29_9VIRU</name>
<dbReference type="PANTHER" id="PTHR11274:SF0">
    <property type="entry name" value="GENERAL TRANSCRIPTION AND DNA REPAIR FACTOR IIH HELICASE SUBUNIT XPB"/>
    <property type="match status" value="1"/>
</dbReference>
<dbReference type="EMBL" id="KY523104">
    <property type="protein sequence ID" value="QKU35245.1"/>
    <property type="molecule type" value="Genomic_DNA"/>
</dbReference>
<keyword evidence="3 6" id="KW-0347">Helicase</keyword>
<dbReference type="GeneID" id="80518667"/>
<keyword evidence="1" id="KW-0547">Nucleotide-binding</keyword>
<dbReference type="InterPro" id="IPR006935">
    <property type="entry name" value="Helicase/UvrB_N"/>
</dbReference>
<dbReference type="Gene3D" id="3.40.50.300">
    <property type="entry name" value="P-loop containing nucleotide triphosphate hydrolases"/>
    <property type="match status" value="2"/>
</dbReference>
<dbReference type="PROSITE" id="PS51192">
    <property type="entry name" value="HELICASE_ATP_BIND_1"/>
    <property type="match status" value="1"/>
</dbReference>
<reference evidence="6" key="1">
    <citation type="submission" date="2017-01" db="EMBL/GenBank/DDBJ databases">
        <authorList>
            <person name="Assis F.L."/>
            <person name="Abrahao J.S."/>
            <person name="Silva L."/>
            <person name="Khalil J.B."/>
            <person name="Rodrigues R."/>
            <person name="Silva L.S."/>
            <person name="Arantes T."/>
            <person name="Boratto P."/>
            <person name="Andrade M."/>
            <person name="Kroon E.G."/>
            <person name="Ribeiro B."/>
            <person name="Bergier I."/>
            <person name="Seligmann H."/>
            <person name="Ghigo E."/>
            <person name="Colson P."/>
            <person name="Levasseur A."/>
            <person name="Raoult D."/>
            <person name="Scola B.L."/>
        </authorList>
    </citation>
    <scope>NUCLEOTIDE SEQUENCE</scope>
    <source>
        <strain evidence="6">Soda lake</strain>
    </source>
</reference>
<dbReference type="KEGG" id="vg:80518667"/>
<evidence type="ECO:0000313" key="6">
    <source>
        <dbReference type="EMBL" id="QKU35245.1"/>
    </source>
</evidence>
<dbReference type="Pfam" id="PF04851">
    <property type="entry name" value="ResIII"/>
    <property type="match status" value="1"/>
</dbReference>
<evidence type="ECO:0000256" key="2">
    <source>
        <dbReference type="ARBA" id="ARBA00022801"/>
    </source>
</evidence>
<feature type="domain" description="Helicase ATP-binding" evidence="5">
    <location>
        <begin position="114"/>
        <end position="242"/>
    </location>
</feature>
<evidence type="ECO:0000259" key="5">
    <source>
        <dbReference type="PROSITE" id="PS51192"/>
    </source>
</evidence>
<evidence type="ECO:0000256" key="1">
    <source>
        <dbReference type="ARBA" id="ARBA00022741"/>
    </source>
</evidence>
<dbReference type="CDD" id="cd18785">
    <property type="entry name" value="SF2_C"/>
    <property type="match status" value="1"/>
</dbReference>
<dbReference type="InterPro" id="IPR050615">
    <property type="entry name" value="ATP-dep_DNA_Helicase"/>
</dbReference>
<dbReference type="RefSeq" id="YP_010781903.1">
    <property type="nucleotide sequence ID" value="NC_075039.1"/>
</dbReference>
<proteinExistence type="predicted"/>
<accession>A0A6N1NL29</accession>